<dbReference type="RefSeq" id="WP_379568464.1">
    <property type="nucleotide sequence ID" value="NZ_JBHSQK010000059.1"/>
</dbReference>
<protein>
    <submittedName>
        <fullName evidence="2">Uncharacterized protein</fullName>
    </submittedName>
</protein>
<organism evidence="2 3">
    <name type="scientific">Pseudonocardia lutea</name>
    <dbReference type="NCBI Taxonomy" id="2172015"/>
    <lineage>
        <taxon>Bacteria</taxon>
        <taxon>Bacillati</taxon>
        <taxon>Actinomycetota</taxon>
        <taxon>Actinomycetes</taxon>
        <taxon>Pseudonocardiales</taxon>
        <taxon>Pseudonocardiaceae</taxon>
        <taxon>Pseudonocardia</taxon>
    </lineage>
</organism>
<sequence>MAGDEGGCGVVRAGGYAGVRGGRRRWWLWIAWPLAVSAVLVVEWVLLHERIEADIALLLASGRDTAAVAAPARPLPPLPAAPAPPAAGAVGAVGLRTVRTCGSGQDCLVRIHVGLRPAPEPVAVGWVLRLDDLCAGTAGTLADGTVTVPAGGDRADVVASVRVPDAAATALTAVTGGPGVAASPAVRVPPTGGCTP</sequence>
<evidence type="ECO:0000256" key="1">
    <source>
        <dbReference type="SAM" id="Phobius"/>
    </source>
</evidence>
<proteinExistence type="predicted"/>
<accession>A0ABW1ICJ5</accession>
<evidence type="ECO:0000313" key="2">
    <source>
        <dbReference type="EMBL" id="MFC5950960.1"/>
    </source>
</evidence>
<keyword evidence="3" id="KW-1185">Reference proteome</keyword>
<keyword evidence="1" id="KW-0472">Membrane</keyword>
<reference evidence="3" key="1">
    <citation type="journal article" date="2019" name="Int. J. Syst. Evol. Microbiol.">
        <title>The Global Catalogue of Microorganisms (GCM) 10K type strain sequencing project: providing services to taxonomists for standard genome sequencing and annotation.</title>
        <authorList>
            <consortium name="The Broad Institute Genomics Platform"/>
            <consortium name="The Broad Institute Genome Sequencing Center for Infectious Disease"/>
            <person name="Wu L."/>
            <person name="Ma J."/>
        </authorList>
    </citation>
    <scope>NUCLEOTIDE SEQUENCE [LARGE SCALE GENOMIC DNA]</scope>
    <source>
        <strain evidence="3">CGMCC 4.7397</strain>
    </source>
</reference>
<dbReference type="Proteomes" id="UP001596119">
    <property type="component" value="Unassembled WGS sequence"/>
</dbReference>
<evidence type="ECO:0000313" key="3">
    <source>
        <dbReference type="Proteomes" id="UP001596119"/>
    </source>
</evidence>
<name>A0ABW1ICJ5_9PSEU</name>
<dbReference type="EMBL" id="JBHSQK010000059">
    <property type="protein sequence ID" value="MFC5950960.1"/>
    <property type="molecule type" value="Genomic_DNA"/>
</dbReference>
<keyword evidence="1" id="KW-1133">Transmembrane helix</keyword>
<comment type="caution">
    <text evidence="2">The sequence shown here is derived from an EMBL/GenBank/DDBJ whole genome shotgun (WGS) entry which is preliminary data.</text>
</comment>
<gene>
    <name evidence="2" type="ORF">ACFQH9_22090</name>
</gene>
<keyword evidence="1" id="KW-0812">Transmembrane</keyword>
<feature type="transmembrane region" description="Helical" evidence="1">
    <location>
        <begin position="26"/>
        <end position="47"/>
    </location>
</feature>